<evidence type="ECO:0000313" key="2">
    <source>
        <dbReference type="Proteomes" id="UP001168338"/>
    </source>
</evidence>
<dbReference type="Proteomes" id="UP001168338">
    <property type="component" value="Unassembled WGS sequence"/>
</dbReference>
<evidence type="ECO:0000313" key="1">
    <source>
        <dbReference type="EMBL" id="MDN7025464.1"/>
    </source>
</evidence>
<keyword evidence="2" id="KW-1185">Reference proteome</keyword>
<accession>A0ABT8MBZ5</accession>
<dbReference type="RefSeq" id="WP_301664621.1">
    <property type="nucleotide sequence ID" value="NZ_VCYH01000007.1"/>
</dbReference>
<organism evidence="1 2">
    <name type="scientific">Methanoculleus frigidifontis</name>
    <dbReference type="NCBI Taxonomy" id="2584085"/>
    <lineage>
        <taxon>Archaea</taxon>
        <taxon>Methanobacteriati</taxon>
        <taxon>Methanobacteriota</taxon>
        <taxon>Stenosarchaea group</taxon>
        <taxon>Methanomicrobia</taxon>
        <taxon>Methanomicrobiales</taxon>
        <taxon>Methanomicrobiaceae</taxon>
        <taxon>Methanoculleus</taxon>
    </lineage>
</organism>
<protein>
    <submittedName>
        <fullName evidence="1">Uncharacterized protein</fullName>
    </submittedName>
</protein>
<name>A0ABT8MBZ5_9EURY</name>
<proteinExistence type="predicted"/>
<gene>
    <name evidence="1" type="ORF">FGU65_11270</name>
</gene>
<sequence length="188" mass="21220">MKQIQRDGLLFELIDELTKYGSWCGETHIQKAAYFLEEMLGVSLGLPYILYKHGPFSFDLSDELASMRADALLAWEIRPGPYGNTLKTTRESERLKANVPRTLERYRPAITFVARKFGQKGVKDLEKISTALYVTKTMQGEGCDARARQIVGLKPHISFDEAKEAVRFVDEMMAEAEPVIRSVAGETV</sequence>
<comment type="caution">
    <text evidence="1">The sequence shown here is derived from an EMBL/GenBank/DDBJ whole genome shotgun (WGS) entry which is preliminary data.</text>
</comment>
<dbReference type="EMBL" id="VCYH01000007">
    <property type="protein sequence ID" value="MDN7025464.1"/>
    <property type="molecule type" value="Genomic_DNA"/>
</dbReference>
<reference evidence="1" key="1">
    <citation type="submission" date="2019-05" db="EMBL/GenBank/DDBJ databases">
        <title>Methanoculleus sp. FWC-SCC1, a methanogenic archaeon isolated from deep marine cold seep.</title>
        <authorList>
            <person name="Chen Y.-W."/>
            <person name="Chen S.-C."/>
            <person name="Teng N.-H."/>
            <person name="Lai M.-C."/>
        </authorList>
    </citation>
    <scope>NUCLEOTIDE SEQUENCE</scope>
    <source>
        <strain evidence="1">FWC-SCC1</strain>
    </source>
</reference>